<evidence type="ECO:0000256" key="1">
    <source>
        <dbReference type="SAM" id="MobiDB-lite"/>
    </source>
</evidence>
<organism evidence="3 4">
    <name type="scientific">Plutella xylostella</name>
    <name type="common">Diamondback moth</name>
    <name type="synonym">Plutella maculipennis</name>
    <dbReference type="NCBI Taxonomy" id="51655"/>
    <lineage>
        <taxon>Eukaryota</taxon>
        <taxon>Metazoa</taxon>
        <taxon>Ecdysozoa</taxon>
        <taxon>Arthropoda</taxon>
        <taxon>Hexapoda</taxon>
        <taxon>Insecta</taxon>
        <taxon>Pterygota</taxon>
        <taxon>Neoptera</taxon>
        <taxon>Endopterygota</taxon>
        <taxon>Lepidoptera</taxon>
        <taxon>Glossata</taxon>
        <taxon>Ditrysia</taxon>
        <taxon>Yponomeutoidea</taxon>
        <taxon>Plutellidae</taxon>
        <taxon>Plutella</taxon>
    </lineage>
</organism>
<dbReference type="Proteomes" id="UP000653454">
    <property type="component" value="Unassembled WGS sequence"/>
</dbReference>
<feature type="chain" id="PRO_5035746463" evidence="2">
    <location>
        <begin position="21"/>
        <end position="148"/>
    </location>
</feature>
<proteinExistence type="predicted"/>
<accession>A0A8S4EK37</accession>
<dbReference type="EMBL" id="CAJHNJ030000018">
    <property type="protein sequence ID" value="CAG9116262.1"/>
    <property type="molecule type" value="Genomic_DNA"/>
</dbReference>
<protein>
    <submittedName>
        <fullName evidence="3">(diamondback moth) hypothetical protein</fullName>
    </submittedName>
</protein>
<keyword evidence="2" id="KW-0732">Signal</keyword>
<feature type="compositionally biased region" description="Basic and acidic residues" evidence="1">
    <location>
        <begin position="70"/>
        <end position="84"/>
    </location>
</feature>
<sequence length="148" mass="16117">MMLEVYLLTLTTIIISFVESAPAPVPEYDAPVTPYNYDNFNMDAALKDETFLKMIRSMSEQNGGKSGGGRRKEGEGGGKGEGGAKGEGGGGGGEDEDDPNDLWDPSAMKTNRYRQLLRLNIVLQRQGLEKITLKNMLAVLYVSISLIL</sequence>
<feature type="region of interest" description="Disordered" evidence="1">
    <location>
        <begin position="57"/>
        <end position="107"/>
    </location>
</feature>
<evidence type="ECO:0000313" key="3">
    <source>
        <dbReference type="EMBL" id="CAG9116262.1"/>
    </source>
</evidence>
<dbReference type="AlphaFoldDB" id="A0A8S4EK37"/>
<keyword evidence="4" id="KW-1185">Reference proteome</keyword>
<comment type="caution">
    <text evidence="3">The sequence shown here is derived from an EMBL/GenBank/DDBJ whole genome shotgun (WGS) entry which is preliminary data.</text>
</comment>
<name>A0A8S4EK37_PLUXY</name>
<reference evidence="3" key="1">
    <citation type="submission" date="2020-11" db="EMBL/GenBank/DDBJ databases">
        <authorList>
            <person name="Whiteford S."/>
        </authorList>
    </citation>
    <scope>NUCLEOTIDE SEQUENCE</scope>
</reference>
<feature type="signal peptide" evidence="2">
    <location>
        <begin position="1"/>
        <end position="20"/>
    </location>
</feature>
<evidence type="ECO:0000256" key="2">
    <source>
        <dbReference type="SAM" id="SignalP"/>
    </source>
</evidence>
<evidence type="ECO:0000313" key="4">
    <source>
        <dbReference type="Proteomes" id="UP000653454"/>
    </source>
</evidence>
<gene>
    <name evidence="3" type="ORF">PLXY2_LOCUS5962</name>
</gene>